<accession>A0A147GVV9</accession>
<dbReference type="AlphaFoldDB" id="A0A147GVV9"/>
<name>A0A147GVV9_9BURK</name>
<comment type="caution">
    <text evidence="1">The sequence shown here is derived from an EMBL/GenBank/DDBJ whole genome shotgun (WGS) entry which is preliminary data.</text>
</comment>
<dbReference type="OrthoDB" id="5767052at2"/>
<proteinExistence type="predicted"/>
<dbReference type="Proteomes" id="UP000072741">
    <property type="component" value="Unassembled WGS sequence"/>
</dbReference>
<evidence type="ECO:0000313" key="2">
    <source>
        <dbReference type="Proteomes" id="UP000072741"/>
    </source>
</evidence>
<gene>
    <name evidence="1" type="ORF">NS331_11260</name>
</gene>
<keyword evidence="2" id="KW-1185">Reference proteome</keyword>
<protein>
    <recommendedName>
        <fullName evidence="3">Lipoprotein</fullName>
    </recommendedName>
</protein>
<sequence>MCALPQASGQWLGKVAGIIGLLLMGLALGGCSAVRLGYNNLPDISYWWLDGYLDFDGAQSLQVKRALAGLQDWHRREELPRLATLAAQARDQARGDVTPAQVCALSDAVQARLLALAVRAEPDATVLAQSLAPAQLQVLERKFGRINNDFRREWLRLTPAEVQDKRYDTFLDRYEDFYGTLDARQRGLLRQMVRQSAFSPEKLDAARRARQADVLALLRGLQQPPAATDAQARQRVHALVMRVFEPPPGEWRSQQDALAQEACNNTAALHAAMSPAQRERAAQRIEAYRQDLVALSGP</sequence>
<dbReference type="Pfam" id="PF19795">
    <property type="entry name" value="DUF6279"/>
    <property type="match status" value="1"/>
</dbReference>
<dbReference type="EMBL" id="LDSL01000065">
    <property type="protein sequence ID" value="KTT21748.1"/>
    <property type="molecule type" value="Genomic_DNA"/>
</dbReference>
<organism evidence="1 2">
    <name type="scientific">Pseudacidovorax intermedius</name>
    <dbReference type="NCBI Taxonomy" id="433924"/>
    <lineage>
        <taxon>Bacteria</taxon>
        <taxon>Pseudomonadati</taxon>
        <taxon>Pseudomonadota</taxon>
        <taxon>Betaproteobacteria</taxon>
        <taxon>Burkholderiales</taxon>
        <taxon>Comamonadaceae</taxon>
        <taxon>Pseudacidovorax</taxon>
    </lineage>
</organism>
<reference evidence="1 2" key="1">
    <citation type="journal article" date="2016" name="Front. Microbiol.">
        <title>Genomic Resource of Rice Seed Associated Bacteria.</title>
        <authorList>
            <person name="Midha S."/>
            <person name="Bansal K."/>
            <person name="Sharma S."/>
            <person name="Kumar N."/>
            <person name="Patil P.P."/>
            <person name="Chaudhry V."/>
            <person name="Patil P.B."/>
        </authorList>
    </citation>
    <scope>NUCLEOTIDE SEQUENCE [LARGE SCALE GENOMIC DNA]</scope>
    <source>
        <strain evidence="1 2">NS331</strain>
    </source>
</reference>
<evidence type="ECO:0000313" key="1">
    <source>
        <dbReference type="EMBL" id="KTT21748.1"/>
    </source>
</evidence>
<evidence type="ECO:0008006" key="3">
    <source>
        <dbReference type="Google" id="ProtNLM"/>
    </source>
</evidence>